<feature type="active site" evidence="5">
    <location>
        <position position="72"/>
    </location>
</feature>
<organism evidence="6 7">
    <name type="scientific">Gehongia tenuis</name>
    <dbReference type="NCBI Taxonomy" id="2763655"/>
    <lineage>
        <taxon>Bacteria</taxon>
        <taxon>Bacillati</taxon>
        <taxon>Bacillota</taxon>
        <taxon>Clostridia</taxon>
        <taxon>Christensenellales</taxon>
        <taxon>Christensenellaceae</taxon>
        <taxon>Gehongia</taxon>
    </lineage>
</organism>
<keyword evidence="1 4" id="KW-0645">Protease</keyword>
<protein>
    <recommendedName>
        <fullName evidence="4">Aminopeptidase</fullName>
    </recommendedName>
</protein>
<feature type="active site" evidence="5">
    <location>
        <position position="388"/>
    </location>
</feature>
<dbReference type="GO" id="GO:0005737">
    <property type="term" value="C:cytoplasm"/>
    <property type="evidence" value="ECO:0007669"/>
    <property type="project" value="TreeGrafter"/>
</dbReference>
<dbReference type="RefSeq" id="WP_249314332.1">
    <property type="nucleotide sequence ID" value="NZ_JACRSR010000001.1"/>
</dbReference>
<keyword evidence="4" id="KW-0031">Aminopeptidase</keyword>
<dbReference type="GO" id="GO:0009636">
    <property type="term" value="P:response to toxic substance"/>
    <property type="evidence" value="ECO:0007669"/>
    <property type="project" value="TreeGrafter"/>
</dbReference>
<dbReference type="PIRSF" id="PIRSF005700">
    <property type="entry name" value="PepC"/>
    <property type="match status" value="1"/>
</dbReference>
<dbReference type="SUPFAM" id="SSF54001">
    <property type="entry name" value="Cysteine proteinases"/>
    <property type="match status" value="1"/>
</dbReference>
<dbReference type="InterPro" id="IPR000169">
    <property type="entry name" value="Pept_cys_AS"/>
</dbReference>
<dbReference type="AlphaFoldDB" id="A0A926D3V7"/>
<dbReference type="PANTHER" id="PTHR10363">
    <property type="entry name" value="BLEOMYCIN HYDROLASE"/>
    <property type="match status" value="1"/>
</dbReference>
<keyword evidence="3 4" id="KW-0788">Thiol protease</keyword>
<dbReference type="InterPro" id="IPR038765">
    <property type="entry name" value="Papain-like_cys_pep_sf"/>
</dbReference>
<dbReference type="Pfam" id="PF03051">
    <property type="entry name" value="Peptidase_C1_2"/>
    <property type="match status" value="1"/>
</dbReference>
<dbReference type="Proteomes" id="UP000623172">
    <property type="component" value="Unassembled WGS sequence"/>
</dbReference>
<evidence type="ECO:0000313" key="6">
    <source>
        <dbReference type="EMBL" id="MBC8530414.1"/>
    </source>
</evidence>
<gene>
    <name evidence="6" type="ORF">H8696_00955</name>
</gene>
<evidence type="ECO:0000256" key="3">
    <source>
        <dbReference type="ARBA" id="ARBA00022807"/>
    </source>
</evidence>
<evidence type="ECO:0000256" key="5">
    <source>
        <dbReference type="PIRSR" id="PIRSR005700-1"/>
    </source>
</evidence>
<evidence type="ECO:0000313" key="7">
    <source>
        <dbReference type="Proteomes" id="UP000623172"/>
    </source>
</evidence>
<sequence>MKNAKPVTPEMLQGFEKRYRENPVLQAMTRALDRNAIESIACVGEARRRTQYKFSIDIPTMKVTSQNKSGRCWIFAGLNVLRERVGKKCNIEMFELSQNYIAFWDKFEKINYFLESVIDLADRPLDDRLVMWVLQTGIQDGGQWDMLVSLIKKYGLMPKDAMAETFQSGCTMRMNDLINTKLAQDAKRLRELYADGADSERLTAEKTVMLAEFYGMLSAAFGEPPKTFDFEYVDRDKNYHIDRNLTAQAFYEKYVGDDLDEYVSVINAPTQDKPYHAAYTVDYLGNVLGGKEIRYLNVEMNLLKELIVRQLSDGEVVWFGSDVGKYGDRDSGVWDDKAYDYSAAFQMSFDLDKETSLDYRRSAMTHAMVITGVNLDEAGKPTKWKIENSWADEHGDKGYYLMSDSWFDLYVYQAVIHKKYLSETLLTEWESEPVHLNPWDPMGSLAR</sequence>
<accession>A0A926D3V7</accession>
<dbReference type="CDD" id="cd00585">
    <property type="entry name" value="Peptidase_C1B"/>
    <property type="match status" value="1"/>
</dbReference>
<dbReference type="GO" id="GO:0070005">
    <property type="term" value="F:cysteine-type aminopeptidase activity"/>
    <property type="evidence" value="ECO:0007669"/>
    <property type="project" value="InterPro"/>
</dbReference>
<feature type="active site" evidence="5">
    <location>
        <position position="366"/>
    </location>
</feature>
<dbReference type="GO" id="GO:0043418">
    <property type="term" value="P:homocysteine catabolic process"/>
    <property type="evidence" value="ECO:0007669"/>
    <property type="project" value="TreeGrafter"/>
</dbReference>
<dbReference type="Gene3D" id="3.90.70.10">
    <property type="entry name" value="Cysteine proteinases"/>
    <property type="match status" value="1"/>
</dbReference>
<evidence type="ECO:0000256" key="2">
    <source>
        <dbReference type="ARBA" id="ARBA00022801"/>
    </source>
</evidence>
<dbReference type="InterPro" id="IPR025660">
    <property type="entry name" value="Pept_his_AS"/>
</dbReference>
<dbReference type="EMBL" id="JACRSR010000001">
    <property type="protein sequence ID" value="MBC8530414.1"/>
    <property type="molecule type" value="Genomic_DNA"/>
</dbReference>
<keyword evidence="2 4" id="KW-0378">Hydrolase</keyword>
<dbReference type="PANTHER" id="PTHR10363:SF2">
    <property type="entry name" value="BLEOMYCIN HYDROLASE"/>
    <property type="match status" value="1"/>
</dbReference>
<dbReference type="InterPro" id="IPR004134">
    <property type="entry name" value="Peptidase_C1B"/>
</dbReference>
<comment type="similarity">
    <text evidence="4">Belongs to the peptidase C1 family.</text>
</comment>
<reference evidence="6" key="1">
    <citation type="submission" date="2020-08" db="EMBL/GenBank/DDBJ databases">
        <title>Genome public.</title>
        <authorList>
            <person name="Liu C."/>
            <person name="Sun Q."/>
        </authorList>
    </citation>
    <scope>NUCLEOTIDE SEQUENCE</scope>
    <source>
        <strain evidence="6">NSJ-53</strain>
    </source>
</reference>
<dbReference type="PROSITE" id="PS00639">
    <property type="entry name" value="THIOL_PROTEASE_HIS"/>
    <property type="match status" value="1"/>
</dbReference>
<evidence type="ECO:0000256" key="1">
    <source>
        <dbReference type="ARBA" id="ARBA00022670"/>
    </source>
</evidence>
<keyword evidence="7" id="KW-1185">Reference proteome</keyword>
<comment type="caution">
    <text evidence="6">The sequence shown here is derived from an EMBL/GenBank/DDBJ whole genome shotgun (WGS) entry which is preliminary data.</text>
</comment>
<dbReference type="GO" id="GO:0006508">
    <property type="term" value="P:proteolysis"/>
    <property type="evidence" value="ECO:0007669"/>
    <property type="project" value="UniProtKB-KW"/>
</dbReference>
<proteinExistence type="inferred from homology"/>
<name>A0A926D3V7_9FIRM</name>
<evidence type="ECO:0000256" key="4">
    <source>
        <dbReference type="PIRNR" id="PIRNR005700"/>
    </source>
</evidence>
<dbReference type="PROSITE" id="PS00139">
    <property type="entry name" value="THIOL_PROTEASE_CYS"/>
    <property type="match status" value="1"/>
</dbReference>